<dbReference type="RefSeq" id="WP_138078703.1">
    <property type="nucleotide sequence ID" value="NZ_CP040004.1"/>
</dbReference>
<evidence type="ECO:0000313" key="7">
    <source>
        <dbReference type="Proteomes" id="UP000310639"/>
    </source>
</evidence>
<dbReference type="PANTHER" id="PTHR30627:SF1">
    <property type="entry name" value="PEPTIDOGLYCAN D,D-TRANSPEPTIDASE FTSI"/>
    <property type="match status" value="1"/>
</dbReference>
<organism evidence="6 7">
    <name type="scientific">Candidatus Nanosynbacter featherlites</name>
    <dbReference type="NCBI Taxonomy" id="2572088"/>
    <lineage>
        <taxon>Bacteria</taxon>
        <taxon>Candidatus Saccharimonadota</taxon>
        <taxon>Candidatus Saccharimonadia</taxon>
        <taxon>Candidatus Nanosynbacterales</taxon>
        <taxon>Candidatus Nanosynbacteraceae</taxon>
        <taxon>Candidatus Nanosynbacter</taxon>
    </lineage>
</organism>
<evidence type="ECO:0000256" key="1">
    <source>
        <dbReference type="ARBA" id="ARBA00004370"/>
    </source>
</evidence>
<gene>
    <name evidence="6" type="ORF">FBF37_01200</name>
</gene>
<dbReference type="Gene3D" id="3.90.1310.10">
    <property type="entry name" value="Penicillin-binding protein 2a (Domain 2)"/>
    <property type="match status" value="1"/>
</dbReference>
<dbReference type="OrthoDB" id="9804124at2"/>
<dbReference type="Proteomes" id="UP000310639">
    <property type="component" value="Chromosome"/>
</dbReference>
<dbReference type="PANTHER" id="PTHR30627">
    <property type="entry name" value="PEPTIDOGLYCAN D,D-TRANSPEPTIDASE"/>
    <property type="match status" value="1"/>
</dbReference>
<dbReference type="Pfam" id="PF03717">
    <property type="entry name" value="PBP_dimer"/>
    <property type="match status" value="1"/>
</dbReference>
<keyword evidence="7" id="KW-1185">Reference proteome</keyword>
<dbReference type="SUPFAM" id="SSF56601">
    <property type="entry name" value="beta-lactamase/transpeptidase-like"/>
    <property type="match status" value="1"/>
</dbReference>
<evidence type="ECO:0000259" key="5">
    <source>
        <dbReference type="Pfam" id="PF03717"/>
    </source>
</evidence>
<dbReference type="InterPro" id="IPR001460">
    <property type="entry name" value="PCN-bd_Tpept"/>
</dbReference>
<feature type="domain" description="Penicillin-binding protein transpeptidase" evidence="4">
    <location>
        <begin position="249"/>
        <end position="566"/>
    </location>
</feature>
<reference evidence="6 7" key="1">
    <citation type="submission" date="2019-04" db="EMBL/GenBank/DDBJ databases">
        <title>Saccharibacteria TM7 genomes.</title>
        <authorList>
            <person name="Bor B."/>
            <person name="He X."/>
            <person name="Chen T."/>
            <person name="Dewhirst F.E."/>
        </authorList>
    </citation>
    <scope>NUCLEOTIDE SEQUENCE [LARGE SCALE GENOMIC DNA]</scope>
    <source>
        <strain evidence="6 7">BB001</strain>
    </source>
</reference>
<dbReference type="GO" id="GO:0071555">
    <property type="term" value="P:cell wall organization"/>
    <property type="evidence" value="ECO:0007669"/>
    <property type="project" value="TreeGrafter"/>
</dbReference>
<evidence type="ECO:0000313" key="6">
    <source>
        <dbReference type="EMBL" id="QCT42089.1"/>
    </source>
</evidence>
<dbReference type="EMBL" id="CP040004">
    <property type="protein sequence ID" value="QCT42089.1"/>
    <property type="molecule type" value="Genomic_DNA"/>
</dbReference>
<dbReference type="InterPro" id="IPR036138">
    <property type="entry name" value="PBP_dimer_sf"/>
</dbReference>
<accession>A0A4P9A2V8</accession>
<dbReference type="Pfam" id="PF00905">
    <property type="entry name" value="Transpeptidase"/>
    <property type="match status" value="1"/>
</dbReference>
<dbReference type="AlphaFoldDB" id="A0A4P9A2V8"/>
<evidence type="ECO:0000259" key="4">
    <source>
        <dbReference type="Pfam" id="PF00905"/>
    </source>
</evidence>
<name>A0A4P9A2V8_9BACT</name>
<protein>
    <submittedName>
        <fullName evidence="6">Penicillin-binding protein 2</fullName>
    </submittedName>
</protein>
<dbReference type="Gene3D" id="3.40.710.10">
    <property type="entry name" value="DD-peptidase/beta-lactamase superfamily"/>
    <property type="match status" value="1"/>
</dbReference>
<evidence type="ECO:0000256" key="2">
    <source>
        <dbReference type="ARBA" id="ARBA00023136"/>
    </source>
</evidence>
<comment type="subcellular location">
    <subcellularLocation>
        <location evidence="1">Membrane</location>
    </subcellularLocation>
</comment>
<sequence length="581" mass="63272">MKGRLAQSRTSLLAIILLGIMAVFVLRLFQLQVLQHGKYVELAARNQQRTLVIPATRGEIYMMDGKTPAPVVLNRMIFNVVADPQTVSDSQRHEIIQALRQTAGDKLMENAEGRLANKKSRYEVLARGLTLDQAEQMKKKDFSGVLYQLNSVRNYPEGALGAQVLGFVNANGEGQYGVEGALDKRLKGSDGLLRAVTDVRNVPLMIGKNDVNIEAKAGEDLVLSIDRNVQSYAEEALKRGLQKAGGTEGSVVVMNPNNGRVLAMANYPTFNPAEYNKVQNAAAFINAATMTPQEPGSIMKSFTMAMGIDKGAITPNTTYQNTDCTQVGDRKICNAVRGLTGTTTMQQALNNSHNVGTVTVGRKLGDGSYINNAARQTIYQYFHDKYGFGEKTGIELSEAQGLITSPTEQEGNEVRYANMTFGQGMNLTPIQVASAFCSIINGGVYYRPTVIAGVKKGDAVEWSKPQPLRHTVSAETSTQMRTMLDTTRHSFWVGKGDKPGYLVGGKTGTVELLVNGAYSMKETAGTYVGFGGTDKPEYVIMIRVSAPNKHAALEGSVHASPIFTDISNWMIEYLKLSPRRS</sequence>
<dbReference type="InterPro" id="IPR005311">
    <property type="entry name" value="PBP_dimer"/>
</dbReference>
<dbReference type="GO" id="GO:0008658">
    <property type="term" value="F:penicillin binding"/>
    <property type="evidence" value="ECO:0007669"/>
    <property type="project" value="InterPro"/>
</dbReference>
<feature type="transmembrane region" description="Helical" evidence="3">
    <location>
        <begin position="12"/>
        <end position="29"/>
    </location>
</feature>
<proteinExistence type="predicted"/>
<dbReference type="KEGG" id="nft:FBF37_01200"/>
<keyword evidence="3" id="KW-0812">Transmembrane</keyword>
<keyword evidence="2 3" id="KW-0472">Membrane</keyword>
<dbReference type="SUPFAM" id="SSF56519">
    <property type="entry name" value="Penicillin binding protein dimerisation domain"/>
    <property type="match status" value="1"/>
</dbReference>
<evidence type="ECO:0000256" key="3">
    <source>
        <dbReference type="SAM" id="Phobius"/>
    </source>
</evidence>
<dbReference type="GO" id="GO:0005886">
    <property type="term" value="C:plasma membrane"/>
    <property type="evidence" value="ECO:0007669"/>
    <property type="project" value="TreeGrafter"/>
</dbReference>
<feature type="domain" description="Penicillin-binding protein dimerisation" evidence="5">
    <location>
        <begin position="53"/>
        <end position="201"/>
    </location>
</feature>
<dbReference type="InterPro" id="IPR012338">
    <property type="entry name" value="Beta-lactam/transpept-like"/>
</dbReference>
<keyword evidence="3" id="KW-1133">Transmembrane helix</keyword>
<dbReference type="InterPro" id="IPR050515">
    <property type="entry name" value="Beta-lactam/transpept"/>
</dbReference>